<dbReference type="SUPFAM" id="SSF51430">
    <property type="entry name" value="NAD(P)-linked oxidoreductase"/>
    <property type="match status" value="1"/>
</dbReference>
<dbReference type="Pfam" id="PF00248">
    <property type="entry name" value="Aldo_ket_red"/>
    <property type="match status" value="1"/>
</dbReference>
<dbReference type="EMBL" id="FOZG01000001">
    <property type="protein sequence ID" value="SFR91206.1"/>
    <property type="molecule type" value="Genomic_DNA"/>
</dbReference>
<name>A0A1I6KJ35_9SPHN</name>
<organism evidence="3 4">
    <name type="scientific">Sphingomonas jatrophae</name>
    <dbReference type="NCBI Taxonomy" id="1166337"/>
    <lineage>
        <taxon>Bacteria</taxon>
        <taxon>Pseudomonadati</taxon>
        <taxon>Pseudomonadota</taxon>
        <taxon>Alphaproteobacteria</taxon>
        <taxon>Sphingomonadales</taxon>
        <taxon>Sphingomonadaceae</taxon>
        <taxon>Sphingomonas</taxon>
    </lineage>
</organism>
<dbReference type="GO" id="GO:0016491">
    <property type="term" value="F:oxidoreductase activity"/>
    <property type="evidence" value="ECO:0007669"/>
    <property type="project" value="UniProtKB-KW"/>
</dbReference>
<gene>
    <name evidence="3" type="ORF">SAMN05192580_1792</name>
</gene>
<dbReference type="GO" id="GO:0005829">
    <property type="term" value="C:cytosol"/>
    <property type="evidence" value="ECO:0007669"/>
    <property type="project" value="TreeGrafter"/>
</dbReference>
<dbReference type="PANTHER" id="PTHR43364:SF4">
    <property type="entry name" value="NAD(P)-LINKED OXIDOREDUCTASE SUPERFAMILY PROTEIN"/>
    <property type="match status" value="1"/>
</dbReference>
<sequence length="323" mass="34598">MLSKVTIAGTDLSVSQLCYGTNMLGTAVDQDRANAILDTFVQHGGNFVDSARMYGDWVPGPAGASERAIGAWLRTRSREGIVVATKGAAMDMRAGDWRNRVTPADIEKDLGESLEHLGIKTIDLYWLHADNPEAPVEPLIDALLQHQAAGRIRYFGASNWSADRIRAANAYAASIGKQGFVAAQPFWGLALPDKAGADAQGYQLHYEGNYETLHAEGLPIIPYAGQSGGYFTKLDQGGEDALGDQLKARYANPGNARRLAAVQALAKAKGVSINEIVLAYLVNQPNQTIPIIGASRPEQIEESVKAVDVKLTAAELAQLRGEG</sequence>
<dbReference type="InterPro" id="IPR036812">
    <property type="entry name" value="NAD(P)_OxRdtase_dom_sf"/>
</dbReference>
<protein>
    <submittedName>
        <fullName evidence="3">Predicted oxidoreductase</fullName>
    </submittedName>
</protein>
<dbReference type="PANTHER" id="PTHR43364">
    <property type="entry name" value="NADH-SPECIFIC METHYLGLYOXAL REDUCTASE-RELATED"/>
    <property type="match status" value="1"/>
</dbReference>
<evidence type="ECO:0000313" key="3">
    <source>
        <dbReference type="EMBL" id="SFR91206.1"/>
    </source>
</evidence>
<dbReference type="Proteomes" id="UP000198824">
    <property type="component" value="Unassembled WGS sequence"/>
</dbReference>
<keyword evidence="1" id="KW-0560">Oxidoreductase</keyword>
<reference evidence="3 4" key="1">
    <citation type="submission" date="2016-10" db="EMBL/GenBank/DDBJ databases">
        <authorList>
            <person name="de Groot N.N."/>
        </authorList>
    </citation>
    <scope>NUCLEOTIDE SEQUENCE [LARGE SCALE GENOMIC DNA]</scope>
    <source>
        <strain evidence="3 4">S5-249</strain>
    </source>
</reference>
<dbReference type="AlphaFoldDB" id="A0A1I6KJ35"/>
<proteinExistence type="predicted"/>
<evidence type="ECO:0000259" key="2">
    <source>
        <dbReference type="Pfam" id="PF00248"/>
    </source>
</evidence>
<dbReference type="OrthoDB" id="7181835at2"/>
<evidence type="ECO:0000313" key="4">
    <source>
        <dbReference type="Proteomes" id="UP000198824"/>
    </source>
</evidence>
<keyword evidence="4" id="KW-1185">Reference proteome</keyword>
<dbReference type="STRING" id="1166337.SAMN05192580_1792"/>
<dbReference type="InterPro" id="IPR023210">
    <property type="entry name" value="NADP_OxRdtase_dom"/>
</dbReference>
<dbReference type="InterPro" id="IPR050523">
    <property type="entry name" value="AKR_Detox_Biosynth"/>
</dbReference>
<feature type="domain" description="NADP-dependent oxidoreductase" evidence="2">
    <location>
        <begin position="17"/>
        <end position="320"/>
    </location>
</feature>
<dbReference type="CDD" id="cd19082">
    <property type="entry name" value="AKR_AKR10A1_2"/>
    <property type="match status" value="1"/>
</dbReference>
<evidence type="ECO:0000256" key="1">
    <source>
        <dbReference type="ARBA" id="ARBA00023002"/>
    </source>
</evidence>
<accession>A0A1I6KJ35</accession>
<dbReference type="Gene3D" id="3.20.20.100">
    <property type="entry name" value="NADP-dependent oxidoreductase domain"/>
    <property type="match status" value="1"/>
</dbReference>